<dbReference type="PANTHER" id="PTHR45138">
    <property type="entry name" value="REGULATORY COMPONENTS OF SENSORY TRANSDUCTION SYSTEM"/>
    <property type="match status" value="1"/>
</dbReference>
<dbReference type="Proteomes" id="UP000320496">
    <property type="component" value="Chromosome"/>
</dbReference>
<dbReference type="CDD" id="cd01949">
    <property type="entry name" value="GGDEF"/>
    <property type="match status" value="1"/>
</dbReference>
<name>A0A517Z4S2_9PLAN</name>
<dbReference type="PANTHER" id="PTHR45138:SF24">
    <property type="entry name" value="DIGUANYLATE CYCLASE DGCC-RELATED"/>
    <property type="match status" value="1"/>
</dbReference>
<dbReference type="EMBL" id="CP036275">
    <property type="protein sequence ID" value="QDU37486.1"/>
    <property type="molecule type" value="Genomic_DNA"/>
</dbReference>
<protein>
    <recommendedName>
        <fullName evidence="1">diguanylate cyclase</fullName>
        <ecNumber evidence="1">2.7.7.65</ecNumber>
    </recommendedName>
</protein>
<dbReference type="SMART" id="SM00267">
    <property type="entry name" value="GGDEF"/>
    <property type="match status" value="1"/>
</dbReference>
<dbReference type="InterPro" id="IPR029787">
    <property type="entry name" value="Nucleotide_cyclase"/>
</dbReference>
<evidence type="ECO:0000259" key="3">
    <source>
        <dbReference type="PROSITE" id="PS50887"/>
    </source>
</evidence>
<feature type="region of interest" description="Disordered" evidence="2">
    <location>
        <begin position="1"/>
        <end position="25"/>
    </location>
</feature>
<keyword evidence="5" id="KW-1185">Reference proteome</keyword>
<evidence type="ECO:0000256" key="1">
    <source>
        <dbReference type="ARBA" id="ARBA00012528"/>
    </source>
</evidence>
<dbReference type="FunFam" id="3.30.70.270:FF:000001">
    <property type="entry name" value="Diguanylate cyclase domain protein"/>
    <property type="match status" value="1"/>
</dbReference>
<feature type="domain" description="GGDEF" evidence="3">
    <location>
        <begin position="172"/>
        <end position="307"/>
    </location>
</feature>
<keyword evidence="4" id="KW-0808">Transferase</keyword>
<dbReference type="PROSITE" id="PS50887">
    <property type="entry name" value="GGDEF"/>
    <property type="match status" value="1"/>
</dbReference>
<dbReference type="AlphaFoldDB" id="A0A517Z4S2"/>
<dbReference type="GO" id="GO:0005886">
    <property type="term" value="C:plasma membrane"/>
    <property type="evidence" value="ECO:0007669"/>
    <property type="project" value="TreeGrafter"/>
</dbReference>
<dbReference type="InterPro" id="IPR000160">
    <property type="entry name" value="GGDEF_dom"/>
</dbReference>
<dbReference type="GO" id="GO:0052621">
    <property type="term" value="F:diguanylate cyclase activity"/>
    <property type="evidence" value="ECO:0007669"/>
    <property type="project" value="UniProtKB-EC"/>
</dbReference>
<dbReference type="InterPro" id="IPR043128">
    <property type="entry name" value="Rev_trsase/Diguanyl_cyclase"/>
</dbReference>
<dbReference type="EC" id="2.7.7.65" evidence="1"/>
<evidence type="ECO:0000313" key="4">
    <source>
        <dbReference type="EMBL" id="QDU37486.1"/>
    </source>
</evidence>
<dbReference type="Pfam" id="PF00990">
    <property type="entry name" value="GGDEF"/>
    <property type="match status" value="1"/>
</dbReference>
<organism evidence="4 5">
    <name type="scientific">Maioricimonas rarisocia</name>
    <dbReference type="NCBI Taxonomy" id="2528026"/>
    <lineage>
        <taxon>Bacteria</taxon>
        <taxon>Pseudomonadati</taxon>
        <taxon>Planctomycetota</taxon>
        <taxon>Planctomycetia</taxon>
        <taxon>Planctomycetales</taxon>
        <taxon>Planctomycetaceae</taxon>
        <taxon>Maioricimonas</taxon>
    </lineage>
</organism>
<evidence type="ECO:0000313" key="5">
    <source>
        <dbReference type="Proteomes" id="UP000320496"/>
    </source>
</evidence>
<dbReference type="GO" id="GO:1902201">
    <property type="term" value="P:negative regulation of bacterial-type flagellum-dependent cell motility"/>
    <property type="evidence" value="ECO:0007669"/>
    <property type="project" value="TreeGrafter"/>
</dbReference>
<dbReference type="NCBIfam" id="TIGR00254">
    <property type="entry name" value="GGDEF"/>
    <property type="match status" value="1"/>
</dbReference>
<dbReference type="SUPFAM" id="SSF55073">
    <property type="entry name" value="Nucleotide cyclase"/>
    <property type="match status" value="1"/>
</dbReference>
<evidence type="ECO:0000256" key="2">
    <source>
        <dbReference type="SAM" id="MobiDB-lite"/>
    </source>
</evidence>
<dbReference type="GO" id="GO:0043709">
    <property type="term" value="P:cell adhesion involved in single-species biofilm formation"/>
    <property type="evidence" value="ECO:0007669"/>
    <property type="project" value="TreeGrafter"/>
</dbReference>
<gene>
    <name evidence="4" type="primary">dosC_1</name>
    <name evidence="4" type="ORF">Mal4_18000</name>
</gene>
<dbReference type="KEGG" id="mri:Mal4_18000"/>
<dbReference type="InterPro" id="IPR050469">
    <property type="entry name" value="Diguanylate_Cyclase"/>
</dbReference>
<proteinExistence type="predicted"/>
<dbReference type="Gene3D" id="3.30.70.270">
    <property type="match status" value="1"/>
</dbReference>
<sequence length="332" mass="36278">MASEQQTRNLPGRLSLSTGSAAPCPPTVHQDTCLKAIRPEIGTHPYILATDDRGRVVGIVPSYRILERLDADNDRERTRWEGMPLQALISTKLRGGGQHAGSALDSQLDCVVIAEGETVVGISTDEDVFLSWRRLESMLSAAVSDPLTGLMNRLAYDRRLSEEWARSRRTGTSVGVVLIDLDKFKPINDSFGHHAGDDVLRGLAAVLETGLRSYDVVARYGGDEFVALCLDCRAGEIDVPIRRIQQGLARQRFEFGGTRVSVSVSVGAAVRHDGFEDNDPRELFAAADDCLYRAKRSSADAYVIEFGADSDATVRYVDTGFEDSQIGAAFVR</sequence>
<feature type="compositionally biased region" description="Polar residues" evidence="2">
    <location>
        <begin position="1"/>
        <end position="20"/>
    </location>
</feature>
<reference evidence="4 5" key="1">
    <citation type="submission" date="2019-02" db="EMBL/GenBank/DDBJ databases">
        <title>Deep-cultivation of Planctomycetes and their phenomic and genomic characterization uncovers novel biology.</title>
        <authorList>
            <person name="Wiegand S."/>
            <person name="Jogler M."/>
            <person name="Boedeker C."/>
            <person name="Pinto D."/>
            <person name="Vollmers J."/>
            <person name="Rivas-Marin E."/>
            <person name="Kohn T."/>
            <person name="Peeters S.H."/>
            <person name="Heuer A."/>
            <person name="Rast P."/>
            <person name="Oberbeckmann S."/>
            <person name="Bunk B."/>
            <person name="Jeske O."/>
            <person name="Meyerdierks A."/>
            <person name="Storesund J.E."/>
            <person name="Kallscheuer N."/>
            <person name="Luecker S."/>
            <person name="Lage O.M."/>
            <person name="Pohl T."/>
            <person name="Merkel B.J."/>
            <person name="Hornburger P."/>
            <person name="Mueller R.-W."/>
            <person name="Bruemmer F."/>
            <person name="Labrenz M."/>
            <person name="Spormann A.M."/>
            <person name="Op den Camp H."/>
            <person name="Overmann J."/>
            <person name="Amann R."/>
            <person name="Jetten M.S.M."/>
            <person name="Mascher T."/>
            <person name="Medema M.H."/>
            <person name="Devos D.P."/>
            <person name="Kaster A.-K."/>
            <person name="Ovreas L."/>
            <person name="Rohde M."/>
            <person name="Galperin M.Y."/>
            <person name="Jogler C."/>
        </authorList>
    </citation>
    <scope>NUCLEOTIDE SEQUENCE [LARGE SCALE GENOMIC DNA]</scope>
    <source>
        <strain evidence="4 5">Mal4</strain>
    </source>
</reference>
<keyword evidence="4" id="KW-0548">Nucleotidyltransferase</keyword>
<accession>A0A517Z4S2</accession>